<dbReference type="Pfam" id="PF07690">
    <property type="entry name" value="MFS_1"/>
    <property type="match status" value="1"/>
</dbReference>
<organism evidence="7 8">
    <name type="scientific">Coniella lustricola</name>
    <dbReference type="NCBI Taxonomy" id="2025994"/>
    <lineage>
        <taxon>Eukaryota</taxon>
        <taxon>Fungi</taxon>
        <taxon>Dikarya</taxon>
        <taxon>Ascomycota</taxon>
        <taxon>Pezizomycotina</taxon>
        <taxon>Sordariomycetes</taxon>
        <taxon>Sordariomycetidae</taxon>
        <taxon>Diaporthales</taxon>
        <taxon>Schizoparmaceae</taxon>
        <taxon>Coniella</taxon>
    </lineage>
</organism>
<feature type="compositionally biased region" description="Low complexity" evidence="5">
    <location>
        <begin position="254"/>
        <end position="268"/>
    </location>
</feature>
<dbReference type="STRING" id="2025994.A0A2T3AHD8"/>
<feature type="transmembrane region" description="Helical" evidence="6">
    <location>
        <begin position="409"/>
        <end position="430"/>
    </location>
</feature>
<gene>
    <name evidence="7" type="ORF">BD289DRAFT_362072</name>
</gene>
<accession>A0A2T3AHD8</accession>
<keyword evidence="3 6" id="KW-1133">Transmembrane helix</keyword>
<protein>
    <submittedName>
        <fullName evidence="7">Major facilitator superfamily domain-containing protein</fullName>
    </submittedName>
</protein>
<dbReference type="GO" id="GO:0005886">
    <property type="term" value="C:plasma membrane"/>
    <property type="evidence" value="ECO:0007669"/>
    <property type="project" value="TreeGrafter"/>
</dbReference>
<keyword evidence="4 6" id="KW-0472">Membrane</keyword>
<dbReference type="InterPro" id="IPR036259">
    <property type="entry name" value="MFS_trans_sf"/>
</dbReference>
<dbReference type="EMBL" id="KZ678389">
    <property type="protein sequence ID" value="PSR97686.1"/>
    <property type="molecule type" value="Genomic_DNA"/>
</dbReference>
<evidence type="ECO:0000256" key="1">
    <source>
        <dbReference type="ARBA" id="ARBA00004141"/>
    </source>
</evidence>
<evidence type="ECO:0000256" key="5">
    <source>
        <dbReference type="SAM" id="MobiDB-lite"/>
    </source>
</evidence>
<reference evidence="7 8" key="1">
    <citation type="journal article" date="2018" name="Mycol. Prog.">
        <title>Coniella lustricola, a new species from submerged detritus.</title>
        <authorList>
            <person name="Raudabaugh D.B."/>
            <person name="Iturriaga T."/>
            <person name="Carver A."/>
            <person name="Mondo S."/>
            <person name="Pangilinan J."/>
            <person name="Lipzen A."/>
            <person name="He G."/>
            <person name="Amirebrahimi M."/>
            <person name="Grigoriev I.V."/>
            <person name="Miller A.N."/>
        </authorList>
    </citation>
    <scope>NUCLEOTIDE SEQUENCE [LARGE SCALE GENOMIC DNA]</scope>
    <source>
        <strain evidence="7 8">B22-T-1</strain>
    </source>
</reference>
<evidence type="ECO:0000256" key="3">
    <source>
        <dbReference type="ARBA" id="ARBA00022989"/>
    </source>
</evidence>
<keyword evidence="8" id="KW-1185">Reference proteome</keyword>
<evidence type="ECO:0000256" key="6">
    <source>
        <dbReference type="SAM" id="Phobius"/>
    </source>
</evidence>
<feature type="transmembrane region" description="Helical" evidence="6">
    <location>
        <begin position="105"/>
        <end position="124"/>
    </location>
</feature>
<dbReference type="Gene3D" id="1.20.1250.20">
    <property type="entry name" value="MFS general substrate transporter like domains"/>
    <property type="match status" value="1"/>
</dbReference>
<feature type="transmembrane region" description="Helical" evidence="6">
    <location>
        <begin position="64"/>
        <end position="85"/>
    </location>
</feature>
<keyword evidence="2 6" id="KW-0812">Transmembrane</keyword>
<feature type="transmembrane region" description="Helical" evidence="6">
    <location>
        <begin position="506"/>
        <end position="525"/>
    </location>
</feature>
<dbReference type="InParanoid" id="A0A2T3AHD8"/>
<feature type="transmembrane region" description="Helical" evidence="6">
    <location>
        <begin position="325"/>
        <end position="346"/>
    </location>
</feature>
<dbReference type="Proteomes" id="UP000241462">
    <property type="component" value="Unassembled WGS sequence"/>
</dbReference>
<comment type="subcellular location">
    <subcellularLocation>
        <location evidence="1">Membrane</location>
        <topology evidence="1">Multi-pass membrane protein</topology>
    </subcellularLocation>
</comment>
<feature type="transmembrane region" description="Helical" evidence="6">
    <location>
        <begin position="469"/>
        <end position="486"/>
    </location>
</feature>
<evidence type="ECO:0000313" key="7">
    <source>
        <dbReference type="EMBL" id="PSR97686.1"/>
    </source>
</evidence>
<dbReference type="PANTHER" id="PTHR23502:SF149">
    <property type="entry name" value="TRANSPORTER, PUTATIVE-RELATED"/>
    <property type="match status" value="1"/>
</dbReference>
<name>A0A2T3AHD8_9PEZI</name>
<dbReference type="GO" id="GO:0022857">
    <property type="term" value="F:transmembrane transporter activity"/>
    <property type="evidence" value="ECO:0007669"/>
    <property type="project" value="InterPro"/>
</dbReference>
<evidence type="ECO:0000313" key="8">
    <source>
        <dbReference type="Proteomes" id="UP000241462"/>
    </source>
</evidence>
<dbReference type="AlphaFoldDB" id="A0A2T3AHD8"/>
<feature type="transmembrane region" description="Helical" evidence="6">
    <location>
        <begin position="223"/>
        <end position="243"/>
    </location>
</feature>
<dbReference type="OrthoDB" id="5215911at2759"/>
<proteinExistence type="predicted"/>
<feature type="region of interest" description="Disordered" evidence="5">
    <location>
        <begin position="253"/>
        <end position="288"/>
    </location>
</feature>
<evidence type="ECO:0000256" key="2">
    <source>
        <dbReference type="ARBA" id="ARBA00022692"/>
    </source>
</evidence>
<dbReference type="SUPFAM" id="SSF103473">
    <property type="entry name" value="MFS general substrate transporter"/>
    <property type="match status" value="1"/>
</dbReference>
<feature type="transmembrane region" description="Helical" evidence="6">
    <location>
        <begin position="366"/>
        <end position="388"/>
    </location>
</feature>
<dbReference type="InterPro" id="IPR011701">
    <property type="entry name" value="MFS"/>
</dbReference>
<feature type="transmembrane region" description="Helical" evidence="6">
    <location>
        <begin position="196"/>
        <end position="217"/>
    </location>
</feature>
<sequence length="542" mass="59478">MDENLDELTVREMEEILDTKIYPGTEIMKDVGSHHFVKGRNHHHRVLVPQPSDDPRDPLNWSPFWKGATIFGSLAISFSLNMGPLSLAPMVDHYMTVYDRSLADTLQFTGVAILVLGFSNFLWVPVATCFGRRPVAICSALICASSSIWRAKATSYGSFMGACVLNGLGSGPCETLMPQVIADVIFLHDRGKYQTLYFSLYFISLMLGPVIAGSMASNTGVESFWWFNAGLLIFTTLFCVFLFPETRYHRQQPADTTATTGSAAAAAADGGGGLHSPDEKHVEPGSTHIDPALGHGGPTLANFLLFQPYAGNVLRELWLPWYLHAYPIIQFASFVVSWSASAFLVVNLTQSQVFAAPPYNYTSQTIGLFNLAVLVGGFVGLFTCGSLSDLVAARLTARNNGVREPEMRLVAMIPYMVVMVIGTVVTAVGYDRHWPWQVIVIVGYTCLGIQVAALPSIVSTYAVDCYKPVTGSVFVTITINKNLWGYGLSKFITAWSTESGFVPPMLTNMALLLVWSCSGLVFWFWGKKFRGMTAKSFVHKVE</sequence>
<evidence type="ECO:0000256" key="4">
    <source>
        <dbReference type="ARBA" id="ARBA00023136"/>
    </source>
</evidence>
<dbReference type="PANTHER" id="PTHR23502">
    <property type="entry name" value="MAJOR FACILITATOR SUPERFAMILY"/>
    <property type="match status" value="1"/>
</dbReference>
<feature type="transmembrane region" description="Helical" evidence="6">
    <location>
        <begin position="436"/>
        <end position="457"/>
    </location>
</feature>